<proteinExistence type="predicted"/>
<accession>A0A561CJQ1</accession>
<dbReference type="Proteomes" id="UP000319722">
    <property type="component" value="Unassembled WGS sequence"/>
</dbReference>
<name>A0A561CJQ1_9BURK</name>
<dbReference type="InterPro" id="IPR043737">
    <property type="entry name" value="DUF5682"/>
</dbReference>
<evidence type="ECO:0000313" key="1">
    <source>
        <dbReference type="EMBL" id="TWD91314.1"/>
    </source>
</evidence>
<dbReference type="EMBL" id="VIVL01000001">
    <property type="protein sequence ID" value="TWD91314.1"/>
    <property type="molecule type" value="Genomic_DNA"/>
</dbReference>
<protein>
    <recommendedName>
        <fullName evidence="3">4-aminobutyrate aminotransferase</fullName>
    </recommendedName>
</protein>
<comment type="caution">
    <text evidence="1">The sequence shown here is derived from an EMBL/GenBank/DDBJ whole genome shotgun (WGS) entry which is preliminary data.</text>
</comment>
<dbReference type="AlphaFoldDB" id="A0A561CJQ1"/>
<evidence type="ECO:0000313" key="2">
    <source>
        <dbReference type="Proteomes" id="UP000319722"/>
    </source>
</evidence>
<sequence>MEGLSRRGTCAVAVVAEAGSVLPAGLEAARGRLFGEGGEGVFFVPVRHHSPACAFALRALLREVRPAAVLIEGPDDLDALLPLLQHPQTTAPVAWLCQSTRQVPVDDPDSEEKTRTGSRTSFFPFCDYSPEWIAVREGAALGARLGLIDLPWSDKAWHRDEGDEGGGDEGDARDAARSLMEERHFAHSRYLNAMAAQIGCVDHQELWDRLFELRTSAALGHWRAFFSDVFSWCAMARLDYEPEVLEAELSLPRERHMAAHIRRWRNEVEGPIVVVTGGFHTLELVNQWQKAKPSKAPAGKDAPDNAWLIRYSFERLDALNGYASGMPSPGYYQQVWERLEAGEADPFTAVALDSLTRFARQTRAQDDADAVSTALVQAAAAQAMRLAALRGNAGPGRQDLLDAIRSCFIKGAIDEGTRGFTADLRNFLSGTRIGDVPPSAGSPPLIEDARRLARQAGVRLDDSTARIARLDLYRKPSHRERSRFFHAMTYLDTGLGTWLAGPDFLGNSRLHLLFEEWRAAWSPLVEARLIELAGDGASVEAVCMAKLRKEEIALSDEGRGRSASAAVALLLRACLVGLQSRLPQLLSMLSTHLDEDASLGSVVECGHRLVTLWRAREPLGVQQHPQLRSLLERVWPAALFLLPDVGGCPEEGEAGAVKQLLSLRELGRLLASLQGEPGEAGDGAIDLDLLRTQLERFATGASAAPAVAGAASALLYLDGHWDENALDTVVRQRFGAGAQPRDAVRFLNGVMAAAPELLLRLPALLEGLDGLVQGWDAEAFVAHLPDLRQAFTRLKPQETSDLAGRIAALHGMGETGGQALYQMHYETTEQDLHEGAQLQLALVECMRRDGLAAWLAAPEHKKNNIESAT</sequence>
<gene>
    <name evidence="1" type="ORF">FB547_101999</name>
</gene>
<reference evidence="1 2" key="1">
    <citation type="submission" date="2019-06" db="EMBL/GenBank/DDBJ databases">
        <title>Sorghum-associated microbial communities from plants grown in Nebraska, USA.</title>
        <authorList>
            <person name="Schachtman D."/>
        </authorList>
    </citation>
    <scope>NUCLEOTIDE SEQUENCE [LARGE SCALE GENOMIC DNA]</scope>
    <source>
        <strain evidence="1 2">T529</strain>
    </source>
</reference>
<evidence type="ECO:0008006" key="3">
    <source>
        <dbReference type="Google" id="ProtNLM"/>
    </source>
</evidence>
<organism evidence="1 2">
    <name type="scientific">Variovorax beijingensis</name>
    <dbReference type="NCBI Taxonomy" id="2496117"/>
    <lineage>
        <taxon>Bacteria</taxon>
        <taxon>Pseudomonadati</taxon>
        <taxon>Pseudomonadota</taxon>
        <taxon>Betaproteobacteria</taxon>
        <taxon>Burkholderiales</taxon>
        <taxon>Comamonadaceae</taxon>
        <taxon>Variovorax</taxon>
    </lineage>
</organism>
<dbReference type="Pfam" id="PF18934">
    <property type="entry name" value="DUF5682"/>
    <property type="match status" value="1"/>
</dbReference>